<keyword evidence="1" id="KW-0732">Signal</keyword>
<dbReference type="InterPro" id="IPR036249">
    <property type="entry name" value="Thioredoxin-like_sf"/>
</dbReference>
<dbReference type="EMBL" id="BRXW01000252">
    <property type="protein sequence ID" value="GMI16460.1"/>
    <property type="molecule type" value="Genomic_DNA"/>
</dbReference>
<accession>A0A9W7KZ37</accession>
<proteinExistence type="predicted"/>
<dbReference type="AlphaFoldDB" id="A0A9W7KZ37"/>
<reference evidence="3" key="1">
    <citation type="journal article" date="2023" name="Commun. Biol.">
        <title>Genome analysis of Parmales, the sister group of diatoms, reveals the evolutionary specialization of diatoms from phago-mixotrophs to photoautotrophs.</title>
        <authorList>
            <person name="Ban H."/>
            <person name="Sato S."/>
            <person name="Yoshikawa S."/>
            <person name="Yamada K."/>
            <person name="Nakamura Y."/>
            <person name="Ichinomiya M."/>
            <person name="Sato N."/>
            <person name="Blanc-Mathieu R."/>
            <person name="Endo H."/>
            <person name="Kuwata A."/>
            <person name="Ogata H."/>
        </authorList>
    </citation>
    <scope>NUCLEOTIDE SEQUENCE [LARGE SCALE GENOMIC DNA]</scope>
    <source>
        <strain evidence="3">NIES 3700</strain>
    </source>
</reference>
<keyword evidence="3" id="KW-1185">Reference proteome</keyword>
<name>A0A9W7KZ37_9STRA</name>
<dbReference type="Gene3D" id="3.40.30.10">
    <property type="entry name" value="Glutaredoxin"/>
    <property type="match status" value="1"/>
</dbReference>
<protein>
    <recommendedName>
        <fullName evidence="4">Thioredoxin domain-containing protein</fullName>
    </recommendedName>
</protein>
<evidence type="ECO:0008006" key="4">
    <source>
        <dbReference type="Google" id="ProtNLM"/>
    </source>
</evidence>
<evidence type="ECO:0000313" key="2">
    <source>
        <dbReference type="EMBL" id="GMI16460.1"/>
    </source>
</evidence>
<gene>
    <name evidence="2" type="ORF">TrLO_g9279</name>
</gene>
<dbReference type="SUPFAM" id="SSF52833">
    <property type="entry name" value="Thioredoxin-like"/>
    <property type="match status" value="1"/>
</dbReference>
<feature type="signal peptide" evidence="1">
    <location>
        <begin position="1"/>
        <end position="22"/>
    </location>
</feature>
<comment type="caution">
    <text evidence="2">The sequence shown here is derived from an EMBL/GenBank/DDBJ whole genome shotgun (WGS) entry which is preliminary data.</text>
</comment>
<evidence type="ECO:0000313" key="3">
    <source>
        <dbReference type="Proteomes" id="UP001165122"/>
    </source>
</evidence>
<sequence length="222" mass="24950">MSLLIAFLLRLLNTFCARDASGDLTIGLTNPNTKSFSTVTNPDLDSPLSSPATLRGSEATHVPILTSDNGHKALHLDYESNVFVYFYASKTYPASTSHALSFVQTYSKTSSLPNLNLYRVDCDSPLSQFLCFEESITAFPCFIYYKGDDEGVQWLPKKQGFDGKLYEQGFESVFMVDFIKEELIQVSTRTNIHVNHNSSNTNNRFKAKMYTLYPLILFSVLS</sequence>
<organism evidence="2 3">
    <name type="scientific">Triparma laevis f. longispina</name>
    <dbReference type="NCBI Taxonomy" id="1714387"/>
    <lineage>
        <taxon>Eukaryota</taxon>
        <taxon>Sar</taxon>
        <taxon>Stramenopiles</taxon>
        <taxon>Ochrophyta</taxon>
        <taxon>Bolidophyceae</taxon>
        <taxon>Parmales</taxon>
        <taxon>Triparmaceae</taxon>
        <taxon>Triparma</taxon>
    </lineage>
</organism>
<feature type="chain" id="PRO_5040856900" description="Thioredoxin domain-containing protein" evidence="1">
    <location>
        <begin position="23"/>
        <end position="222"/>
    </location>
</feature>
<dbReference type="Proteomes" id="UP001165122">
    <property type="component" value="Unassembled WGS sequence"/>
</dbReference>
<evidence type="ECO:0000256" key="1">
    <source>
        <dbReference type="SAM" id="SignalP"/>
    </source>
</evidence>